<dbReference type="GO" id="GO:0005886">
    <property type="term" value="C:plasma membrane"/>
    <property type="evidence" value="ECO:0007669"/>
    <property type="project" value="UniProtKB-SubCell"/>
</dbReference>
<evidence type="ECO:0000256" key="9">
    <source>
        <dbReference type="PROSITE-ProRule" id="PRU00192"/>
    </source>
</evidence>
<feature type="compositionally biased region" description="Polar residues" evidence="10">
    <location>
        <begin position="164"/>
        <end position="178"/>
    </location>
</feature>
<evidence type="ECO:0000259" key="12">
    <source>
        <dbReference type="PROSITE" id="PS50002"/>
    </source>
</evidence>
<keyword evidence="4" id="KW-1003">Cell membrane</keyword>
<evidence type="ECO:0000256" key="10">
    <source>
        <dbReference type="SAM" id="MobiDB-lite"/>
    </source>
</evidence>
<keyword evidence="3 9" id="KW-0728">SH3 domain</keyword>
<feature type="domain" description="SH3" evidence="12">
    <location>
        <begin position="282"/>
        <end position="341"/>
    </location>
</feature>
<reference evidence="14" key="1">
    <citation type="journal article" date="2014" name="Proc. Natl. Acad. Sci. U.S.A.">
        <title>Extensive sampling of basidiomycete genomes demonstrates inadequacy of the white-rot/brown-rot paradigm for wood decay fungi.</title>
        <authorList>
            <person name="Riley R."/>
            <person name="Salamov A.A."/>
            <person name="Brown D.W."/>
            <person name="Nagy L.G."/>
            <person name="Floudas D."/>
            <person name="Held B.W."/>
            <person name="Levasseur A."/>
            <person name="Lombard V."/>
            <person name="Morin E."/>
            <person name="Otillar R."/>
            <person name="Lindquist E.A."/>
            <person name="Sun H."/>
            <person name="LaButti K.M."/>
            <person name="Schmutz J."/>
            <person name="Jabbour D."/>
            <person name="Luo H."/>
            <person name="Baker S.E."/>
            <person name="Pisabarro A.G."/>
            <person name="Walton J.D."/>
            <person name="Blanchette R.A."/>
            <person name="Henrissat B."/>
            <person name="Martin F."/>
            <person name="Cullen D."/>
            <person name="Hibbett D.S."/>
            <person name="Grigoriev I.V."/>
        </authorList>
    </citation>
    <scope>NUCLEOTIDE SEQUENCE [LARGE SCALE GENOMIC DNA]</scope>
    <source>
        <strain evidence="14">CBS 339.88</strain>
    </source>
</reference>
<dbReference type="PROSITE" id="PS50002">
    <property type="entry name" value="SH3"/>
    <property type="match status" value="1"/>
</dbReference>
<evidence type="ECO:0000256" key="8">
    <source>
        <dbReference type="ARBA" id="ARBA00023136"/>
    </source>
</evidence>
<protein>
    <recommendedName>
        <fullName evidence="12">SH3 domain-containing protein</fullName>
    </recommendedName>
</protein>
<evidence type="ECO:0000313" key="13">
    <source>
        <dbReference type="EMBL" id="KDR85593.1"/>
    </source>
</evidence>
<dbReference type="HOGENOM" id="CLU_043316_0_0_1"/>
<feature type="transmembrane region" description="Helical" evidence="11">
    <location>
        <begin position="111"/>
        <end position="131"/>
    </location>
</feature>
<dbReference type="AlphaFoldDB" id="A0A067U2H1"/>
<dbReference type="FunFam" id="2.30.30.40:FF:000213">
    <property type="entry name" value="High osmolarity signaling protein SHO1"/>
    <property type="match status" value="1"/>
</dbReference>
<dbReference type="PANTHER" id="PTHR15735">
    <property type="entry name" value="FCH AND DOUBLE SH3 DOMAINS PROTEIN"/>
    <property type="match status" value="1"/>
</dbReference>
<dbReference type="PRINTS" id="PR00452">
    <property type="entry name" value="SH3DOMAIN"/>
</dbReference>
<accession>A0A067U2H1</accession>
<feature type="region of interest" description="Disordered" evidence="10">
    <location>
        <begin position="152"/>
        <end position="179"/>
    </location>
</feature>
<evidence type="ECO:0000256" key="6">
    <source>
        <dbReference type="ARBA" id="ARBA00022989"/>
    </source>
</evidence>
<dbReference type="CDD" id="cd11855">
    <property type="entry name" value="SH3_Sho1p"/>
    <property type="match status" value="1"/>
</dbReference>
<name>A0A067U2H1_GALM3</name>
<dbReference type="InterPro" id="IPR001452">
    <property type="entry name" value="SH3_domain"/>
</dbReference>
<feature type="compositionally biased region" description="Polar residues" evidence="10">
    <location>
        <begin position="207"/>
        <end position="224"/>
    </location>
</feature>
<evidence type="ECO:0000313" key="14">
    <source>
        <dbReference type="Proteomes" id="UP000027222"/>
    </source>
</evidence>
<evidence type="ECO:0000256" key="5">
    <source>
        <dbReference type="ARBA" id="ARBA00022692"/>
    </source>
</evidence>
<sequence length="341" mass="35910">MPPRGNEGLDFTPILTHYLFLFTSFLAFAGWFTAFISQCIVTSDGGRGAVGSLWFAIFLQLFLILGVLYTLATDSISMHRFQISVFGAVAIVFAVDGVTQGIFVPNSALNAMSAGWLILSIVDILWVLYFTSEEDSLALHIFNMLGTGGLTPPSRRRRTRQSSVHNMQSGNGYPTNYASGGGIGSNDGYDAKLGGGAYGSPNPVGVRSQNSFGGSLNDNVTRSIGGTGGPGSIHNQTSTGGPGSIGGADNGPSSPLMAGIGAGNNSNAGSNNEPPQQQSSESYLYKAKALYAYTANPEDPNEISFTKGEILDIVDKQGKWWQARKADGTSGIAPSNYLHVI</sequence>
<evidence type="ECO:0000256" key="2">
    <source>
        <dbReference type="ARBA" id="ARBA00009739"/>
    </source>
</evidence>
<gene>
    <name evidence="13" type="ORF">GALMADRAFT_218688</name>
</gene>
<dbReference type="PANTHER" id="PTHR15735:SF20">
    <property type="entry name" value="HIGH OSMOLARITY SIGNALING PROTEIN SHO1"/>
    <property type="match status" value="1"/>
</dbReference>
<dbReference type="Proteomes" id="UP000027222">
    <property type="component" value="Unassembled WGS sequence"/>
</dbReference>
<evidence type="ECO:0000256" key="7">
    <source>
        <dbReference type="ARBA" id="ARBA00023016"/>
    </source>
</evidence>
<dbReference type="GO" id="GO:0007232">
    <property type="term" value="P:osmosensory signaling pathway via Sho1 osmosensor"/>
    <property type="evidence" value="ECO:0007669"/>
    <property type="project" value="UniProtKB-ARBA"/>
</dbReference>
<dbReference type="SMART" id="SM00326">
    <property type="entry name" value="SH3"/>
    <property type="match status" value="1"/>
</dbReference>
<dbReference type="GO" id="GO:0030833">
    <property type="term" value="P:regulation of actin filament polymerization"/>
    <property type="evidence" value="ECO:0007669"/>
    <property type="project" value="TreeGrafter"/>
</dbReference>
<keyword evidence="5 11" id="KW-0812">Transmembrane</keyword>
<keyword evidence="7" id="KW-0346">Stress response</keyword>
<feature type="compositionally biased region" description="Low complexity" evidence="10">
    <location>
        <begin position="263"/>
        <end position="272"/>
    </location>
</feature>
<organism evidence="13 14">
    <name type="scientific">Galerina marginata (strain CBS 339.88)</name>
    <dbReference type="NCBI Taxonomy" id="685588"/>
    <lineage>
        <taxon>Eukaryota</taxon>
        <taxon>Fungi</taxon>
        <taxon>Dikarya</taxon>
        <taxon>Basidiomycota</taxon>
        <taxon>Agaricomycotina</taxon>
        <taxon>Agaricomycetes</taxon>
        <taxon>Agaricomycetidae</taxon>
        <taxon>Agaricales</taxon>
        <taxon>Agaricineae</taxon>
        <taxon>Strophariaceae</taxon>
        <taxon>Galerina</taxon>
    </lineage>
</organism>
<feature type="compositionally biased region" description="Gly residues" evidence="10">
    <location>
        <begin position="240"/>
        <end position="249"/>
    </location>
</feature>
<dbReference type="Gene3D" id="2.30.30.40">
    <property type="entry name" value="SH3 Domains"/>
    <property type="match status" value="1"/>
</dbReference>
<dbReference type="Pfam" id="PF00018">
    <property type="entry name" value="SH3_1"/>
    <property type="match status" value="1"/>
</dbReference>
<feature type="region of interest" description="Disordered" evidence="10">
    <location>
        <begin position="200"/>
        <end position="281"/>
    </location>
</feature>
<evidence type="ECO:0000256" key="11">
    <source>
        <dbReference type="SAM" id="Phobius"/>
    </source>
</evidence>
<dbReference type="OrthoDB" id="5983572at2759"/>
<keyword evidence="14" id="KW-1185">Reference proteome</keyword>
<feature type="transmembrane region" description="Helical" evidence="11">
    <location>
        <begin position="53"/>
        <end position="71"/>
    </location>
</feature>
<proteinExistence type="inferred from homology"/>
<dbReference type="SUPFAM" id="SSF50044">
    <property type="entry name" value="SH3-domain"/>
    <property type="match status" value="1"/>
</dbReference>
<comment type="similarity">
    <text evidence="2">Belongs to the SHO1 family.</text>
</comment>
<comment type="subcellular location">
    <subcellularLocation>
        <location evidence="1">Cell membrane</location>
        <topology evidence="1">Multi-pass membrane protein</topology>
    </subcellularLocation>
</comment>
<evidence type="ECO:0000256" key="3">
    <source>
        <dbReference type="ARBA" id="ARBA00022443"/>
    </source>
</evidence>
<evidence type="ECO:0000256" key="4">
    <source>
        <dbReference type="ARBA" id="ARBA00022475"/>
    </source>
</evidence>
<dbReference type="InterPro" id="IPR036028">
    <property type="entry name" value="SH3-like_dom_sf"/>
</dbReference>
<keyword evidence="8 11" id="KW-0472">Membrane</keyword>
<dbReference type="EMBL" id="KL142367">
    <property type="protein sequence ID" value="KDR85593.1"/>
    <property type="molecule type" value="Genomic_DNA"/>
</dbReference>
<dbReference type="InterPro" id="IPR035522">
    <property type="entry name" value="Sho1_SH3"/>
</dbReference>
<evidence type="ECO:0000256" key="1">
    <source>
        <dbReference type="ARBA" id="ARBA00004651"/>
    </source>
</evidence>
<dbReference type="STRING" id="685588.A0A067U2H1"/>
<keyword evidence="6 11" id="KW-1133">Transmembrane helix</keyword>
<feature type="transmembrane region" description="Helical" evidence="11">
    <location>
        <begin position="20"/>
        <end position="41"/>
    </location>
</feature>
<feature type="transmembrane region" description="Helical" evidence="11">
    <location>
        <begin position="83"/>
        <end position="104"/>
    </location>
</feature>